<dbReference type="AlphaFoldDB" id="A0AAW8PXS7"/>
<dbReference type="RefSeq" id="WP_311019774.1">
    <property type="nucleotide sequence ID" value="NZ_JAUHGG010000003.1"/>
</dbReference>
<protein>
    <submittedName>
        <fullName evidence="1">Uncharacterized protein</fullName>
    </submittedName>
</protein>
<evidence type="ECO:0000313" key="2">
    <source>
        <dbReference type="Proteomes" id="UP001253193"/>
    </source>
</evidence>
<organism evidence="1 2">
    <name type="scientific">Vibrio parahaemolyticus</name>
    <dbReference type="NCBI Taxonomy" id="670"/>
    <lineage>
        <taxon>Bacteria</taxon>
        <taxon>Pseudomonadati</taxon>
        <taxon>Pseudomonadota</taxon>
        <taxon>Gammaproteobacteria</taxon>
        <taxon>Vibrionales</taxon>
        <taxon>Vibrionaceae</taxon>
        <taxon>Vibrio</taxon>
    </lineage>
</organism>
<dbReference type="Proteomes" id="UP001253193">
    <property type="component" value="Unassembled WGS sequence"/>
</dbReference>
<accession>A0AAW8PXS7</accession>
<reference evidence="1" key="1">
    <citation type="submission" date="2023-06" db="EMBL/GenBank/DDBJ databases">
        <title>Genomic Diversity of Vibrio spp. and Metagenomic Analysis of Pathogens in Florida Gulf Coastal Waters Following Hurricane Ian.</title>
        <authorList>
            <person name="Brumfield K.D."/>
        </authorList>
    </citation>
    <scope>NUCLEOTIDE SEQUENCE</scope>
    <source>
        <strain evidence="1">WBS2B-138</strain>
    </source>
</reference>
<gene>
    <name evidence="1" type="ORF">QX249_09965</name>
</gene>
<comment type="caution">
    <text evidence="1">The sequence shown here is derived from an EMBL/GenBank/DDBJ whole genome shotgun (WGS) entry which is preliminary data.</text>
</comment>
<proteinExistence type="predicted"/>
<dbReference type="EMBL" id="JAUHGG010000003">
    <property type="protein sequence ID" value="MDS1820983.1"/>
    <property type="molecule type" value="Genomic_DNA"/>
</dbReference>
<sequence>MANMKKQTLRGAKIWVWEGDLVSIDNGNGIVPMTFICVRLEGAPDDQVWFYKHFYLAEWCEDSYVASSRPEEIVEAMKKKGYINLVDHWETDPNCCVNGNVVEHRARIKALQESEEGFPQ</sequence>
<name>A0AAW8PXS7_VIBPH</name>
<evidence type="ECO:0000313" key="1">
    <source>
        <dbReference type="EMBL" id="MDS1820983.1"/>
    </source>
</evidence>